<organism evidence="2 3">
    <name type="scientific">Aphanomyces euteiches</name>
    <dbReference type="NCBI Taxonomy" id="100861"/>
    <lineage>
        <taxon>Eukaryota</taxon>
        <taxon>Sar</taxon>
        <taxon>Stramenopiles</taxon>
        <taxon>Oomycota</taxon>
        <taxon>Saprolegniomycetes</taxon>
        <taxon>Saprolegniales</taxon>
        <taxon>Verrucalvaceae</taxon>
        <taxon>Aphanomyces</taxon>
    </lineage>
</organism>
<reference evidence="2 3" key="1">
    <citation type="submission" date="2019-07" db="EMBL/GenBank/DDBJ databases">
        <title>Genomics analysis of Aphanomyces spp. identifies a new class of oomycete effector associated with host adaptation.</title>
        <authorList>
            <person name="Gaulin E."/>
        </authorList>
    </citation>
    <scope>NUCLEOTIDE SEQUENCE [LARGE SCALE GENOMIC DNA]</scope>
    <source>
        <strain evidence="2 3">ATCC 201684</strain>
    </source>
</reference>
<dbReference type="VEuPathDB" id="FungiDB:AeMF1_005917"/>
<dbReference type="Gene3D" id="3.30.70.100">
    <property type="match status" value="1"/>
</dbReference>
<proteinExistence type="predicted"/>
<protein>
    <recommendedName>
        <fullName evidence="1">ABM domain-containing protein</fullName>
    </recommendedName>
</protein>
<dbReference type="InterPro" id="IPR011008">
    <property type="entry name" value="Dimeric_a/b-barrel"/>
</dbReference>
<dbReference type="OrthoDB" id="147975at2759"/>
<keyword evidence="3" id="KW-1185">Reference proteome</keyword>
<dbReference type="PROSITE" id="PS51725">
    <property type="entry name" value="ABM"/>
    <property type="match status" value="1"/>
</dbReference>
<dbReference type="Pfam" id="PF03992">
    <property type="entry name" value="ABM"/>
    <property type="match status" value="1"/>
</dbReference>
<evidence type="ECO:0000313" key="3">
    <source>
        <dbReference type="Proteomes" id="UP000481153"/>
    </source>
</evidence>
<evidence type="ECO:0000259" key="1">
    <source>
        <dbReference type="PROSITE" id="PS51725"/>
    </source>
</evidence>
<dbReference type="Proteomes" id="UP000481153">
    <property type="component" value="Unassembled WGS sequence"/>
</dbReference>
<dbReference type="InterPro" id="IPR007138">
    <property type="entry name" value="ABM_dom"/>
</dbReference>
<gene>
    <name evidence="2" type="ORF">Ae201684_016235</name>
</gene>
<dbReference type="AlphaFoldDB" id="A0A6G0WFM8"/>
<comment type="caution">
    <text evidence="2">The sequence shown here is derived from an EMBL/GenBank/DDBJ whole genome shotgun (WGS) entry which is preliminary data.</text>
</comment>
<dbReference type="SUPFAM" id="SSF54909">
    <property type="entry name" value="Dimeric alpha+beta barrel"/>
    <property type="match status" value="1"/>
</dbReference>
<evidence type="ECO:0000313" key="2">
    <source>
        <dbReference type="EMBL" id="KAF0725270.1"/>
    </source>
</evidence>
<name>A0A6G0WFM8_9STRA</name>
<sequence length="106" mass="12263">MPTGPIRVLTERLVSRGFEPTVARFSEQLRAAVKKQPGFISIESLDDLTDLNKHVMISQWRSKEEYLAWEQTQEYKKLNEKLNEVLDKPGKSARIFSAPKEDVFLL</sequence>
<feature type="domain" description="ABM" evidence="1">
    <location>
        <begin position="6"/>
        <end position="96"/>
    </location>
</feature>
<accession>A0A6G0WFM8</accession>
<dbReference type="EMBL" id="VJMJ01000246">
    <property type="protein sequence ID" value="KAF0725270.1"/>
    <property type="molecule type" value="Genomic_DNA"/>
</dbReference>